<dbReference type="Proteomes" id="UP000799777">
    <property type="component" value="Unassembled WGS sequence"/>
</dbReference>
<name>A0A9P4HE46_9PLEO</name>
<evidence type="ECO:0000313" key="2">
    <source>
        <dbReference type="Proteomes" id="UP000799777"/>
    </source>
</evidence>
<proteinExistence type="predicted"/>
<reference evidence="1" key="1">
    <citation type="journal article" date="2020" name="Stud. Mycol.">
        <title>101 Dothideomycetes genomes: a test case for predicting lifestyles and emergence of pathogens.</title>
        <authorList>
            <person name="Haridas S."/>
            <person name="Albert R."/>
            <person name="Binder M."/>
            <person name="Bloem J."/>
            <person name="Labutti K."/>
            <person name="Salamov A."/>
            <person name="Andreopoulos B."/>
            <person name="Baker S."/>
            <person name="Barry K."/>
            <person name="Bills G."/>
            <person name="Bluhm B."/>
            <person name="Cannon C."/>
            <person name="Castanera R."/>
            <person name="Culley D."/>
            <person name="Daum C."/>
            <person name="Ezra D."/>
            <person name="Gonzalez J."/>
            <person name="Henrissat B."/>
            <person name="Kuo A."/>
            <person name="Liang C."/>
            <person name="Lipzen A."/>
            <person name="Lutzoni F."/>
            <person name="Magnuson J."/>
            <person name="Mondo S."/>
            <person name="Nolan M."/>
            <person name="Ohm R."/>
            <person name="Pangilinan J."/>
            <person name="Park H.-J."/>
            <person name="Ramirez L."/>
            <person name="Alfaro M."/>
            <person name="Sun H."/>
            <person name="Tritt A."/>
            <person name="Yoshinaga Y."/>
            <person name="Zwiers L.-H."/>
            <person name="Turgeon B."/>
            <person name="Goodwin S."/>
            <person name="Spatafora J."/>
            <person name="Crous P."/>
            <person name="Grigoriev I."/>
        </authorList>
    </citation>
    <scope>NUCLEOTIDE SEQUENCE</scope>
    <source>
        <strain evidence="1">CBS 110217</strain>
    </source>
</reference>
<comment type="caution">
    <text evidence="1">The sequence shown here is derived from an EMBL/GenBank/DDBJ whole genome shotgun (WGS) entry which is preliminary data.</text>
</comment>
<keyword evidence="2" id="KW-1185">Reference proteome</keyword>
<evidence type="ECO:0000313" key="1">
    <source>
        <dbReference type="EMBL" id="KAF2031910.1"/>
    </source>
</evidence>
<organism evidence="1 2">
    <name type="scientific">Setomelanomma holmii</name>
    <dbReference type="NCBI Taxonomy" id="210430"/>
    <lineage>
        <taxon>Eukaryota</taxon>
        <taxon>Fungi</taxon>
        <taxon>Dikarya</taxon>
        <taxon>Ascomycota</taxon>
        <taxon>Pezizomycotina</taxon>
        <taxon>Dothideomycetes</taxon>
        <taxon>Pleosporomycetidae</taxon>
        <taxon>Pleosporales</taxon>
        <taxon>Pleosporineae</taxon>
        <taxon>Phaeosphaeriaceae</taxon>
        <taxon>Setomelanomma</taxon>
    </lineage>
</organism>
<accession>A0A9P4HE46</accession>
<sequence>MVVSSSTARNTCRDRSPVHIAVAKRVASNRKDTADVGQIGASRIESDHDIFPEDYIDLEERTSRSAMKRATYVTASRSEGDASPASTIERHDHVNLIRRTTIVPSTPPVAESQLSISEVDHVDFLGDDSTSHVDRGRPYNNASFAQHRRYSQDLDPAATEKIRKQSLLDTRSKDSNTAFRNIAMETLYNWP</sequence>
<dbReference type="AlphaFoldDB" id="A0A9P4HE46"/>
<protein>
    <submittedName>
        <fullName evidence="1">Uncharacterized protein</fullName>
    </submittedName>
</protein>
<gene>
    <name evidence="1" type="ORF">EK21DRAFT_87724</name>
</gene>
<dbReference type="EMBL" id="ML978177">
    <property type="protein sequence ID" value="KAF2031910.1"/>
    <property type="molecule type" value="Genomic_DNA"/>
</dbReference>